<accession>A0A2H0ND46</accession>
<dbReference type="GO" id="GO:0003676">
    <property type="term" value="F:nucleic acid binding"/>
    <property type="evidence" value="ECO:0007669"/>
    <property type="project" value="InterPro"/>
</dbReference>
<dbReference type="HAMAP" id="MF_00048">
    <property type="entry name" value="UPF0102"/>
    <property type="match status" value="1"/>
</dbReference>
<protein>
    <recommendedName>
        <fullName evidence="2">UPF0102 protein COV55_02325</fullName>
    </recommendedName>
</protein>
<dbReference type="InterPro" id="IPR011335">
    <property type="entry name" value="Restrct_endonuc-II-like"/>
</dbReference>
<comment type="similarity">
    <text evidence="1 2">Belongs to the UPF0102 family.</text>
</comment>
<dbReference type="AlphaFoldDB" id="A0A2H0ND46"/>
<evidence type="ECO:0000256" key="1">
    <source>
        <dbReference type="ARBA" id="ARBA00006738"/>
    </source>
</evidence>
<dbReference type="SUPFAM" id="SSF52980">
    <property type="entry name" value="Restriction endonuclease-like"/>
    <property type="match status" value="1"/>
</dbReference>
<organism evidence="3 4">
    <name type="scientific">Candidatus Komeilibacteria bacterium CG11_big_fil_rev_8_21_14_0_20_36_20</name>
    <dbReference type="NCBI Taxonomy" id="1974477"/>
    <lineage>
        <taxon>Bacteria</taxon>
        <taxon>Candidatus Komeiliibacteriota</taxon>
    </lineage>
</organism>
<dbReference type="Pfam" id="PF02021">
    <property type="entry name" value="UPF0102"/>
    <property type="match status" value="1"/>
</dbReference>
<dbReference type="PANTHER" id="PTHR34039">
    <property type="entry name" value="UPF0102 PROTEIN YRAN"/>
    <property type="match status" value="1"/>
</dbReference>
<gene>
    <name evidence="3" type="ORF">COV55_02325</name>
</gene>
<name>A0A2H0ND46_9BACT</name>
<dbReference type="PANTHER" id="PTHR34039:SF1">
    <property type="entry name" value="UPF0102 PROTEIN YRAN"/>
    <property type="match status" value="1"/>
</dbReference>
<sequence length="117" mass="14008">MSKKNYRQQLGSLGEKIAAQFYQQRGWKIVQQNYWTRYGELDLVLQKNNRILIVEVKTRNNYNLGYGEETVNQQKLEHLNQAYQIMQKKNKLPENCEIEICVIETKNRRASIKRFLV</sequence>
<dbReference type="Gene3D" id="3.40.1350.10">
    <property type="match status" value="1"/>
</dbReference>
<comment type="caution">
    <text evidence="3">The sequence shown here is derived from an EMBL/GenBank/DDBJ whole genome shotgun (WGS) entry which is preliminary data.</text>
</comment>
<dbReference type="InterPro" id="IPR003509">
    <property type="entry name" value="UPF0102_YraN-like"/>
</dbReference>
<dbReference type="EMBL" id="PCWQ01000009">
    <property type="protein sequence ID" value="PIR06784.1"/>
    <property type="molecule type" value="Genomic_DNA"/>
</dbReference>
<evidence type="ECO:0000313" key="3">
    <source>
        <dbReference type="EMBL" id="PIR06784.1"/>
    </source>
</evidence>
<proteinExistence type="inferred from homology"/>
<dbReference type="InterPro" id="IPR011856">
    <property type="entry name" value="tRNA_endonuc-like_dom_sf"/>
</dbReference>
<evidence type="ECO:0000313" key="4">
    <source>
        <dbReference type="Proteomes" id="UP000230564"/>
    </source>
</evidence>
<dbReference type="Proteomes" id="UP000230564">
    <property type="component" value="Unassembled WGS sequence"/>
</dbReference>
<evidence type="ECO:0000256" key="2">
    <source>
        <dbReference type="HAMAP-Rule" id="MF_00048"/>
    </source>
</evidence>
<reference evidence="3 4" key="1">
    <citation type="submission" date="2017-09" db="EMBL/GenBank/DDBJ databases">
        <title>Depth-based differentiation of microbial function through sediment-hosted aquifers and enrichment of novel symbionts in the deep terrestrial subsurface.</title>
        <authorList>
            <person name="Probst A.J."/>
            <person name="Ladd B."/>
            <person name="Jarett J.K."/>
            <person name="Geller-Mcgrath D.E."/>
            <person name="Sieber C.M."/>
            <person name="Emerson J.B."/>
            <person name="Anantharaman K."/>
            <person name="Thomas B.C."/>
            <person name="Malmstrom R."/>
            <person name="Stieglmeier M."/>
            <person name="Klingl A."/>
            <person name="Woyke T."/>
            <person name="Ryan C.M."/>
            <person name="Banfield J.F."/>
        </authorList>
    </citation>
    <scope>NUCLEOTIDE SEQUENCE [LARGE SCALE GENOMIC DNA]</scope>
    <source>
        <strain evidence="3">CG11_big_fil_rev_8_21_14_0_20_36_20</strain>
    </source>
</reference>